<accession>A0A7Z7J429</accession>
<dbReference type="Proteomes" id="UP000257139">
    <property type="component" value="Chromosome CBM2594_a"/>
</dbReference>
<organism evidence="1">
    <name type="scientific">Cupriavidus taiwanensis</name>
    <dbReference type="NCBI Taxonomy" id="164546"/>
    <lineage>
        <taxon>Bacteria</taxon>
        <taxon>Pseudomonadati</taxon>
        <taxon>Pseudomonadota</taxon>
        <taxon>Betaproteobacteria</taxon>
        <taxon>Burkholderiales</taxon>
        <taxon>Burkholderiaceae</taxon>
        <taxon>Cupriavidus</taxon>
    </lineage>
</organism>
<protein>
    <submittedName>
        <fullName evidence="1">Uncharacterized protein</fullName>
    </submittedName>
</protein>
<dbReference type="EMBL" id="OGUU01000001">
    <property type="protein sequence ID" value="SPC06152.1"/>
    <property type="molecule type" value="Genomic_DNA"/>
</dbReference>
<sequence length="62" mass="6965">MLLTPGTIHIRAVPHNWEGGLVRSGAVLNPDDDQAAEQLKDYARFHKLPSWTNEVHHIGEQP</sequence>
<gene>
    <name evidence="1" type="ORF">CBM2594_A10114</name>
</gene>
<name>A0A7Z7J429_9BURK</name>
<dbReference type="AlphaFoldDB" id="A0A7Z7J429"/>
<evidence type="ECO:0000313" key="1">
    <source>
        <dbReference type="EMBL" id="SPC06152.1"/>
    </source>
</evidence>
<reference evidence="1" key="1">
    <citation type="submission" date="2018-01" db="EMBL/GenBank/DDBJ databases">
        <authorList>
            <person name="Clerissi C."/>
        </authorList>
    </citation>
    <scope>NUCLEOTIDE SEQUENCE [LARGE SCALE GENOMIC DNA]</scope>
    <source>
        <strain evidence="1">Cupriavidus taiwanensis STM 6021</strain>
    </source>
</reference>
<comment type="caution">
    <text evidence="1">The sequence shown here is derived from an EMBL/GenBank/DDBJ whole genome shotgun (WGS) entry which is preliminary data.</text>
</comment>
<proteinExistence type="predicted"/>